<gene>
    <name evidence="1" type="ORF">Ari01nite_36110</name>
</gene>
<protein>
    <submittedName>
        <fullName evidence="1">Uncharacterized protein</fullName>
    </submittedName>
</protein>
<proteinExistence type="predicted"/>
<dbReference type="AlphaFoldDB" id="A0A919K3V7"/>
<keyword evidence="2" id="KW-1185">Reference proteome</keyword>
<evidence type="ECO:0000313" key="1">
    <source>
        <dbReference type="EMBL" id="GIE96146.1"/>
    </source>
</evidence>
<reference evidence="1" key="1">
    <citation type="submission" date="2021-01" db="EMBL/GenBank/DDBJ databases">
        <title>Whole genome shotgun sequence of Actinoplanes rishiriensis NBRC 108556.</title>
        <authorList>
            <person name="Komaki H."/>
            <person name="Tamura T."/>
        </authorList>
    </citation>
    <scope>NUCLEOTIDE SEQUENCE</scope>
    <source>
        <strain evidence="1">NBRC 108556</strain>
    </source>
</reference>
<dbReference type="Proteomes" id="UP000636960">
    <property type="component" value="Unassembled WGS sequence"/>
</dbReference>
<accession>A0A919K3V7</accession>
<dbReference type="EMBL" id="BOMV01000039">
    <property type="protein sequence ID" value="GIE96146.1"/>
    <property type="molecule type" value="Genomic_DNA"/>
</dbReference>
<comment type="caution">
    <text evidence="1">The sequence shown here is derived from an EMBL/GenBank/DDBJ whole genome shotgun (WGS) entry which is preliminary data.</text>
</comment>
<sequence length="51" mass="5300">MSARRLGRLVGRAIALAAVVGGLIFGATAVANAMEQGDSVTQVTTRIIDWD</sequence>
<evidence type="ECO:0000313" key="2">
    <source>
        <dbReference type="Proteomes" id="UP000636960"/>
    </source>
</evidence>
<organism evidence="1 2">
    <name type="scientific">Paractinoplanes rishiriensis</name>
    <dbReference type="NCBI Taxonomy" id="1050105"/>
    <lineage>
        <taxon>Bacteria</taxon>
        <taxon>Bacillati</taxon>
        <taxon>Actinomycetota</taxon>
        <taxon>Actinomycetes</taxon>
        <taxon>Micromonosporales</taxon>
        <taxon>Micromonosporaceae</taxon>
        <taxon>Paractinoplanes</taxon>
    </lineage>
</organism>
<name>A0A919K3V7_9ACTN</name>
<dbReference type="RefSeq" id="WP_203782397.1">
    <property type="nucleotide sequence ID" value="NZ_BOMV01000039.1"/>
</dbReference>